<dbReference type="NCBIfam" id="TIGR00738">
    <property type="entry name" value="rrf2_super"/>
    <property type="match status" value="1"/>
</dbReference>
<dbReference type="GO" id="GO:0003700">
    <property type="term" value="F:DNA-binding transcription factor activity"/>
    <property type="evidence" value="ECO:0007669"/>
    <property type="project" value="TreeGrafter"/>
</dbReference>
<dbReference type="EMBL" id="RJJR01000017">
    <property type="protein sequence ID" value="RNI33676.1"/>
    <property type="molecule type" value="Genomic_DNA"/>
</dbReference>
<gene>
    <name evidence="1" type="ORF">EFY79_18130</name>
</gene>
<dbReference type="PANTHER" id="PTHR33221">
    <property type="entry name" value="WINGED HELIX-TURN-HELIX TRANSCRIPTIONAL REGULATOR, RRF2 FAMILY"/>
    <property type="match status" value="1"/>
</dbReference>
<evidence type="ECO:0000313" key="1">
    <source>
        <dbReference type="EMBL" id="RNI33676.1"/>
    </source>
</evidence>
<dbReference type="AlphaFoldDB" id="A0A3M9N7G2"/>
<sequence>MFSKSTEYALRATLYIAQKASEEKKIGIEQISAAIGSPKSFTAKILQALTKDNKVVSSASGPHGGFYLTSKARELPVQAILQAMGNGEMIQRCVLGLSACSEENPCPLHPKYKVIKGQLLSLFESQTIGQLADEMDAGHSFIKLQ</sequence>
<dbReference type="InterPro" id="IPR036390">
    <property type="entry name" value="WH_DNA-bd_sf"/>
</dbReference>
<reference evidence="1 2" key="1">
    <citation type="submission" date="2018-11" db="EMBL/GenBank/DDBJ databases">
        <title>Draft genome sequence of Ferruginibacter sp. BO-59.</title>
        <authorList>
            <person name="Im W.T."/>
        </authorList>
    </citation>
    <scope>NUCLEOTIDE SEQUENCE [LARGE SCALE GENOMIC DNA]</scope>
    <source>
        <strain evidence="1 2">BO-59</strain>
    </source>
</reference>
<dbReference type="InterPro" id="IPR036388">
    <property type="entry name" value="WH-like_DNA-bd_sf"/>
</dbReference>
<dbReference type="SUPFAM" id="SSF46785">
    <property type="entry name" value="Winged helix' DNA-binding domain"/>
    <property type="match status" value="1"/>
</dbReference>
<protein>
    <submittedName>
        <fullName evidence="1">Rrf2 family transcriptional regulator</fullName>
    </submittedName>
</protein>
<dbReference type="Pfam" id="PF02082">
    <property type="entry name" value="Rrf2"/>
    <property type="match status" value="1"/>
</dbReference>
<organism evidence="1 2">
    <name type="scientific">Hanamia caeni</name>
    <dbReference type="NCBI Taxonomy" id="2294116"/>
    <lineage>
        <taxon>Bacteria</taxon>
        <taxon>Pseudomonadati</taxon>
        <taxon>Bacteroidota</taxon>
        <taxon>Chitinophagia</taxon>
        <taxon>Chitinophagales</taxon>
        <taxon>Chitinophagaceae</taxon>
        <taxon>Hanamia</taxon>
    </lineage>
</organism>
<dbReference type="RefSeq" id="WP_123122162.1">
    <property type="nucleotide sequence ID" value="NZ_RJJR01000017.1"/>
</dbReference>
<dbReference type="PANTHER" id="PTHR33221:SF15">
    <property type="entry name" value="HTH-TYPE TRANSCRIPTIONAL REGULATOR YWGB-RELATED"/>
    <property type="match status" value="1"/>
</dbReference>
<name>A0A3M9N7G2_9BACT</name>
<comment type="caution">
    <text evidence="1">The sequence shown here is derived from an EMBL/GenBank/DDBJ whole genome shotgun (WGS) entry which is preliminary data.</text>
</comment>
<proteinExistence type="predicted"/>
<dbReference type="InterPro" id="IPR000944">
    <property type="entry name" value="Tscrpt_reg_Rrf2"/>
</dbReference>
<dbReference type="GO" id="GO:0005829">
    <property type="term" value="C:cytosol"/>
    <property type="evidence" value="ECO:0007669"/>
    <property type="project" value="TreeGrafter"/>
</dbReference>
<accession>A0A3M9N7G2</accession>
<dbReference type="OrthoDB" id="9808360at2"/>
<evidence type="ECO:0000313" key="2">
    <source>
        <dbReference type="Proteomes" id="UP000267223"/>
    </source>
</evidence>
<keyword evidence="2" id="KW-1185">Reference proteome</keyword>
<dbReference type="Gene3D" id="1.10.10.10">
    <property type="entry name" value="Winged helix-like DNA-binding domain superfamily/Winged helix DNA-binding domain"/>
    <property type="match status" value="1"/>
</dbReference>
<dbReference type="PROSITE" id="PS51197">
    <property type="entry name" value="HTH_RRF2_2"/>
    <property type="match status" value="1"/>
</dbReference>
<dbReference type="Proteomes" id="UP000267223">
    <property type="component" value="Unassembled WGS sequence"/>
</dbReference>